<dbReference type="Proteomes" id="UP001144673">
    <property type="component" value="Chromosome 2"/>
</dbReference>
<dbReference type="SMART" id="SM00066">
    <property type="entry name" value="GAL4"/>
    <property type="match status" value="1"/>
</dbReference>
<feature type="domain" description="Zn(2)-C6 fungal-type" evidence="4">
    <location>
        <begin position="23"/>
        <end position="55"/>
    </location>
</feature>
<dbReference type="InterPro" id="IPR052761">
    <property type="entry name" value="Fungal_Detox/Toxin_TFs"/>
</dbReference>
<dbReference type="InterPro" id="IPR036864">
    <property type="entry name" value="Zn2-C6_fun-type_DNA-bd_sf"/>
</dbReference>
<feature type="region of interest" description="Disordered" evidence="3">
    <location>
        <begin position="136"/>
        <end position="156"/>
    </location>
</feature>
<keyword evidence="1" id="KW-0479">Metal-binding</keyword>
<dbReference type="InterPro" id="IPR007219">
    <property type="entry name" value="XnlR_reg_dom"/>
</dbReference>
<dbReference type="EMBL" id="JAJHUN010000011">
    <property type="protein sequence ID" value="KAJ4144225.1"/>
    <property type="molecule type" value="Genomic_DNA"/>
</dbReference>
<dbReference type="Pfam" id="PF00172">
    <property type="entry name" value="Zn_clus"/>
    <property type="match status" value="1"/>
</dbReference>
<evidence type="ECO:0000313" key="5">
    <source>
        <dbReference type="EMBL" id="KAJ4144225.1"/>
    </source>
</evidence>
<dbReference type="GO" id="GO:0003677">
    <property type="term" value="F:DNA binding"/>
    <property type="evidence" value="ECO:0007669"/>
    <property type="project" value="InterPro"/>
</dbReference>
<dbReference type="CDD" id="cd12148">
    <property type="entry name" value="fungal_TF_MHR"/>
    <property type="match status" value="1"/>
</dbReference>
<dbReference type="Gene3D" id="4.10.240.10">
    <property type="entry name" value="Zn(2)-C6 fungal-type DNA-binding domain"/>
    <property type="match status" value="1"/>
</dbReference>
<feature type="compositionally biased region" description="Low complexity" evidence="3">
    <location>
        <begin position="139"/>
        <end position="152"/>
    </location>
</feature>
<sequence length="589" mass="66566">MSHRANDSSTAWSGSKPQRAAVACRSCNSRKIRCSFVFSGNPCTNCAADGIYCEIAKRKKRANPYQLESNELSLPQTSVTKKPRQDHLESEATDPYLLHVNVPHQLNSRPDSSAPELSRNNLQNFANVRSRWSSHLMGSLPSPSSQSDLQSSYHATSEAFAEPSMMSQFETRENTADYGITAMERSNLYYLGDDRGPRGFILNLLQGQADENRHVSLPMLMKTLIPAEDKYLEHREALSLPPSKIQDALIRCYFHYVHPFAPILDVDDFLCRYKAGNMSFLLLWSVFTAAGNFIDEKTISDEFGLSRMDFKQAMFQRAKALYDLEYEKDTICLIQSVYLMSYWVSDVNALTGSWHWLAKILTTSYTAQCSNLTEEQLKQTEREIRNCIQGLPSDNQKSQIVKIHTTQIRLYHEATIIILYRPGINKKQGQPFVDDTKSLEKLCLRNMRSAALRATHLINILMADGFAANAHVLTIIAIVPPMQMHLYDLLSGSSTTRQAGEHNLQLCMVLLDHLRRAHASADATCNVFEKAFKKIKLKQDFNMSDELVSFSTHESGPFLDEGFWRGSDNIFGFLNATTLFYNEKSPGAG</sequence>
<dbReference type="GO" id="GO:0000981">
    <property type="term" value="F:DNA-binding transcription factor activity, RNA polymerase II-specific"/>
    <property type="evidence" value="ECO:0007669"/>
    <property type="project" value="InterPro"/>
</dbReference>
<dbReference type="PANTHER" id="PTHR47425">
    <property type="entry name" value="FARB-RELATED"/>
    <property type="match status" value="1"/>
</dbReference>
<dbReference type="KEGG" id="amus:LMH87_003115"/>
<dbReference type="PROSITE" id="PS50048">
    <property type="entry name" value="ZN2_CY6_FUNGAL_2"/>
    <property type="match status" value="1"/>
</dbReference>
<keyword evidence="2" id="KW-0539">Nucleus</keyword>
<name>A0A9W8UGJ3_AKAMU</name>
<evidence type="ECO:0000256" key="3">
    <source>
        <dbReference type="SAM" id="MobiDB-lite"/>
    </source>
</evidence>
<dbReference type="PANTHER" id="PTHR47425:SF3">
    <property type="entry name" value="ZN(II)2CYS6 TRANSCRIPTION FACTOR (EUROFUNG)"/>
    <property type="match status" value="1"/>
</dbReference>
<organism evidence="5 6">
    <name type="scientific">Akanthomyces muscarius</name>
    <name type="common">Entomopathogenic fungus</name>
    <name type="synonym">Lecanicillium muscarium</name>
    <dbReference type="NCBI Taxonomy" id="2231603"/>
    <lineage>
        <taxon>Eukaryota</taxon>
        <taxon>Fungi</taxon>
        <taxon>Dikarya</taxon>
        <taxon>Ascomycota</taxon>
        <taxon>Pezizomycotina</taxon>
        <taxon>Sordariomycetes</taxon>
        <taxon>Hypocreomycetidae</taxon>
        <taxon>Hypocreales</taxon>
        <taxon>Cordycipitaceae</taxon>
        <taxon>Akanthomyces</taxon>
    </lineage>
</organism>
<evidence type="ECO:0000256" key="2">
    <source>
        <dbReference type="ARBA" id="ARBA00023242"/>
    </source>
</evidence>
<dbReference type="AlphaFoldDB" id="A0A9W8UGJ3"/>
<evidence type="ECO:0000313" key="6">
    <source>
        <dbReference type="Proteomes" id="UP001144673"/>
    </source>
</evidence>
<evidence type="ECO:0000256" key="1">
    <source>
        <dbReference type="ARBA" id="ARBA00022723"/>
    </source>
</evidence>
<feature type="compositionally biased region" description="Polar residues" evidence="3">
    <location>
        <begin position="67"/>
        <end position="80"/>
    </location>
</feature>
<comment type="caution">
    <text evidence="5">The sequence shown here is derived from an EMBL/GenBank/DDBJ whole genome shotgun (WGS) entry which is preliminary data.</text>
</comment>
<gene>
    <name evidence="5" type="ORF">LMH87_003115</name>
</gene>
<feature type="region of interest" description="Disordered" evidence="3">
    <location>
        <begin position="67"/>
        <end position="88"/>
    </location>
</feature>
<keyword evidence="6" id="KW-1185">Reference proteome</keyword>
<dbReference type="SUPFAM" id="SSF57701">
    <property type="entry name" value="Zn2/Cys6 DNA-binding domain"/>
    <property type="match status" value="1"/>
</dbReference>
<dbReference type="GeneID" id="80890274"/>
<evidence type="ECO:0000259" key="4">
    <source>
        <dbReference type="PROSITE" id="PS50048"/>
    </source>
</evidence>
<dbReference type="GO" id="GO:0008270">
    <property type="term" value="F:zinc ion binding"/>
    <property type="evidence" value="ECO:0007669"/>
    <property type="project" value="InterPro"/>
</dbReference>
<dbReference type="RefSeq" id="XP_056047895.1">
    <property type="nucleotide sequence ID" value="XM_056202253.1"/>
</dbReference>
<dbReference type="GO" id="GO:0006351">
    <property type="term" value="P:DNA-templated transcription"/>
    <property type="evidence" value="ECO:0007669"/>
    <property type="project" value="InterPro"/>
</dbReference>
<dbReference type="Pfam" id="PF04082">
    <property type="entry name" value="Fungal_trans"/>
    <property type="match status" value="1"/>
</dbReference>
<dbReference type="CDD" id="cd00067">
    <property type="entry name" value="GAL4"/>
    <property type="match status" value="1"/>
</dbReference>
<reference evidence="5" key="1">
    <citation type="journal article" date="2023" name="Access Microbiol">
        <title>De-novo genome assembly for Akanthomyces muscarius, a biocontrol agent of insect agricultural pests.</title>
        <authorList>
            <person name="Erdos Z."/>
            <person name="Studholme D.J."/>
            <person name="Raymond B."/>
            <person name="Sharma M."/>
        </authorList>
    </citation>
    <scope>NUCLEOTIDE SEQUENCE</scope>
    <source>
        <strain evidence="5">Ve6</strain>
    </source>
</reference>
<dbReference type="InterPro" id="IPR001138">
    <property type="entry name" value="Zn2Cys6_DnaBD"/>
</dbReference>
<proteinExistence type="predicted"/>
<accession>A0A9W8UGJ3</accession>
<protein>
    <recommendedName>
        <fullName evidence="4">Zn(2)-C6 fungal-type domain-containing protein</fullName>
    </recommendedName>
</protein>